<evidence type="ECO:0000256" key="3">
    <source>
        <dbReference type="ARBA" id="ARBA00022475"/>
    </source>
</evidence>
<gene>
    <name evidence="11" type="ORF">HMPREF9488_03518</name>
</gene>
<dbReference type="STRING" id="100884.GCA_000269565_00594"/>
<feature type="transmembrane region" description="Helical" evidence="9">
    <location>
        <begin position="201"/>
        <end position="225"/>
    </location>
</feature>
<feature type="domain" description="PTS EIIC type-3" evidence="10">
    <location>
        <begin position="37"/>
        <end position="431"/>
    </location>
</feature>
<proteinExistence type="predicted"/>
<dbReference type="PANTHER" id="PTHR33989:SF4">
    <property type="entry name" value="PTS SYSTEM N,N'-DIACETYLCHITOBIOSE-SPECIFIC EIIC COMPONENT"/>
    <property type="match status" value="1"/>
</dbReference>
<protein>
    <recommendedName>
        <fullName evidence="8">Permease IIC component</fullName>
    </recommendedName>
</protein>
<dbReference type="PANTHER" id="PTHR33989">
    <property type="match status" value="1"/>
</dbReference>
<feature type="transmembrane region" description="Helical" evidence="9">
    <location>
        <begin position="370"/>
        <end position="390"/>
    </location>
</feature>
<dbReference type="GO" id="GO:0008982">
    <property type="term" value="F:protein-N(PI)-phosphohistidine-sugar phosphotransferase activity"/>
    <property type="evidence" value="ECO:0007669"/>
    <property type="project" value="UniProtKB-UniRule"/>
</dbReference>
<comment type="caution">
    <text evidence="11">The sequence shown here is derived from an EMBL/GenBank/DDBJ whole genome shotgun (WGS) entry which is preliminary data.</text>
</comment>
<feature type="transmembrane region" description="Helical" evidence="9">
    <location>
        <begin position="98"/>
        <end position="117"/>
    </location>
</feature>
<dbReference type="GO" id="GO:0005886">
    <property type="term" value="C:plasma membrane"/>
    <property type="evidence" value="ECO:0007669"/>
    <property type="project" value="UniProtKB-SubCell"/>
</dbReference>
<comment type="function">
    <text evidence="8">The phosphoenolpyruvate-dependent sugar phosphotransferase system (PTS), a major carbohydrate active -transport system, catalyzes the phosphorylation of incoming sugar substrates concomitant with their translocation across the cell membrane.</text>
</comment>
<keyword evidence="7 8" id="KW-0472">Membrane</keyword>
<dbReference type="Proteomes" id="UP000003157">
    <property type="component" value="Unassembled WGS sequence"/>
</dbReference>
<evidence type="ECO:0000256" key="9">
    <source>
        <dbReference type="SAM" id="Phobius"/>
    </source>
</evidence>
<evidence type="ECO:0000256" key="7">
    <source>
        <dbReference type="ARBA" id="ARBA00023136"/>
    </source>
</evidence>
<dbReference type="eggNOG" id="COG1455">
    <property type="taxonomic scope" value="Bacteria"/>
</dbReference>
<dbReference type="EMBL" id="ADKX01000049">
    <property type="protein sequence ID" value="EFW03236.1"/>
    <property type="molecule type" value="Genomic_DNA"/>
</dbReference>
<evidence type="ECO:0000256" key="8">
    <source>
        <dbReference type="PIRNR" id="PIRNR006351"/>
    </source>
</evidence>
<dbReference type="GO" id="GO:1902815">
    <property type="term" value="P:N,N'-diacetylchitobiose import"/>
    <property type="evidence" value="ECO:0007669"/>
    <property type="project" value="TreeGrafter"/>
</dbReference>
<keyword evidence="3 8" id="KW-1003">Cell membrane</keyword>
<dbReference type="PROSITE" id="PS51105">
    <property type="entry name" value="PTS_EIIC_TYPE_3"/>
    <property type="match status" value="1"/>
</dbReference>
<comment type="subcellular location">
    <subcellularLocation>
        <location evidence="1">Cell membrane</location>
        <topology evidence="1">Multi-pass membrane protein</topology>
    </subcellularLocation>
</comment>
<keyword evidence="12" id="KW-1185">Reference proteome</keyword>
<dbReference type="GO" id="GO:0009401">
    <property type="term" value="P:phosphoenolpyruvate-dependent sugar phosphotransferase system"/>
    <property type="evidence" value="ECO:0007669"/>
    <property type="project" value="InterPro"/>
</dbReference>
<feature type="transmembrane region" description="Helical" evidence="9">
    <location>
        <begin position="410"/>
        <end position="433"/>
    </location>
</feature>
<sequence>MCSCIKIIPESIYASMDCQLLFQFIESPMKTSEEKQYFTGFVHVMRDISRHRFVKVLVNSSVALGALMIVQALFSLILSLPLEAYQNFLDSSGLKSFFEIPIVVLSNSIGLIFSFVVAYQYRIDNKDKLFAGLLSMACYLLLIPIDVARQGSLTSIYTAMIDLQYMNSSGIFVAMISSLIFSKIYDYILRLKFLKDDLMKMAVSCVVVLTIYLCIRYIFMLTSYQNIFVYFNQFISMLLKPISEGVWGFAVFIFLSSLLYFIGIHGPQLIYTLILPLHTTIYYANITAFASNLPAPYPYWFLMPWVFMGGVGATLALNVLMIIKSKHTSTKTLGKLALMTSLFNINEPLIYGFPIVFNPFMFIPFTSIPLINLLICIIFMKLIPIVPFPTGAEISTYMPFGVGAMLTNNSWLGLLLCIGILIVDMCLYYPFFINYEKNNNHIMFNKNKK</sequence>
<evidence type="ECO:0000256" key="6">
    <source>
        <dbReference type="ARBA" id="ARBA00022989"/>
    </source>
</evidence>
<accession>E7GFH5</accession>
<keyword evidence="2 8" id="KW-0813">Transport</keyword>
<evidence type="ECO:0000313" key="11">
    <source>
        <dbReference type="EMBL" id="EFW03236.1"/>
    </source>
</evidence>
<feature type="transmembrane region" description="Helical" evidence="9">
    <location>
        <begin position="129"/>
        <end position="148"/>
    </location>
</feature>
<dbReference type="InterPro" id="IPR004501">
    <property type="entry name" value="PTS_EIIC_3"/>
</dbReference>
<dbReference type="InterPro" id="IPR003352">
    <property type="entry name" value="PTS_EIIC"/>
</dbReference>
<dbReference type="InterPro" id="IPR004796">
    <property type="entry name" value="PTS_IIC_cello"/>
</dbReference>
<evidence type="ECO:0000256" key="1">
    <source>
        <dbReference type="ARBA" id="ARBA00004651"/>
    </source>
</evidence>
<dbReference type="AlphaFoldDB" id="E7GFH5"/>
<evidence type="ECO:0000256" key="4">
    <source>
        <dbReference type="ARBA" id="ARBA00022597"/>
    </source>
</evidence>
<dbReference type="InterPro" id="IPR051088">
    <property type="entry name" value="PTS_Sugar-EIIC/EIIB"/>
</dbReference>
<keyword evidence="6 9" id="KW-1133">Transmembrane helix</keyword>
<dbReference type="PIRSF" id="PIRSF006351">
    <property type="entry name" value="PTS_EIIC-Cellobiose"/>
    <property type="match status" value="1"/>
</dbReference>
<feature type="transmembrane region" description="Helical" evidence="9">
    <location>
        <begin position="245"/>
        <end position="262"/>
    </location>
</feature>
<feature type="transmembrane region" description="Helical" evidence="9">
    <location>
        <begin position="269"/>
        <end position="290"/>
    </location>
</feature>
<organism evidence="11 12">
    <name type="scientific">Coprobacillus cateniformis</name>
    <dbReference type="NCBI Taxonomy" id="100884"/>
    <lineage>
        <taxon>Bacteria</taxon>
        <taxon>Bacillati</taxon>
        <taxon>Bacillota</taxon>
        <taxon>Erysipelotrichia</taxon>
        <taxon>Erysipelotrichales</taxon>
        <taxon>Coprobacillaceae</taxon>
        <taxon>Coprobacillus</taxon>
    </lineage>
</organism>
<dbReference type="Pfam" id="PF02378">
    <property type="entry name" value="PTS_EIIC"/>
    <property type="match status" value="1"/>
</dbReference>
<keyword evidence="5 9" id="KW-0812">Transmembrane</keyword>
<dbReference type="HOGENOM" id="CLU_029688_1_0_9"/>
<feature type="transmembrane region" description="Helical" evidence="9">
    <location>
        <begin position="168"/>
        <end position="189"/>
    </location>
</feature>
<evidence type="ECO:0000259" key="10">
    <source>
        <dbReference type="PROSITE" id="PS51105"/>
    </source>
</evidence>
<evidence type="ECO:0000256" key="2">
    <source>
        <dbReference type="ARBA" id="ARBA00022448"/>
    </source>
</evidence>
<evidence type="ECO:0000256" key="5">
    <source>
        <dbReference type="ARBA" id="ARBA00022692"/>
    </source>
</evidence>
<keyword evidence="4 8" id="KW-0762">Sugar transport</keyword>
<feature type="transmembrane region" description="Helical" evidence="9">
    <location>
        <begin position="302"/>
        <end position="323"/>
    </location>
</feature>
<evidence type="ECO:0000313" key="12">
    <source>
        <dbReference type="Proteomes" id="UP000003157"/>
    </source>
</evidence>
<reference evidence="11 12" key="1">
    <citation type="submission" date="2010-12" db="EMBL/GenBank/DDBJ databases">
        <title>The Genome Sequence of Coprobacillus sp. strain 29_1.</title>
        <authorList>
            <consortium name="The Broad Institute Genome Sequencing Platform"/>
            <person name="Earl A."/>
            <person name="Ward D."/>
            <person name="Feldgarden M."/>
            <person name="Gevers D."/>
            <person name="Daigneault M."/>
            <person name="Sibley C.D."/>
            <person name="White A."/>
            <person name="Strauss J."/>
            <person name="Allen-Vercoe E."/>
            <person name="Young S.K."/>
            <person name="Zeng Q."/>
            <person name="Gargeya S."/>
            <person name="Fitzgerald M."/>
            <person name="Haas B."/>
            <person name="Abouelleil A."/>
            <person name="Alvarado L."/>
            <person name="Arachchi H.M."/>
            <person name="Berlin A."/>
            <person name="Brown A."/>
            <person name="Chapman S.B."/>
            <person name="Chen Z."/>
            <person name="Dunbar C."/>
            <person name="Freedman E."/>
            <person name="Gearin G."/>
            <person name="Gellesch M."/>
            <person name="Goldberg J."/>
            <person name="Griggs A."/>
            <person name="Gujja S."/>
            <person name="Heilman E."/>
            <person name="Heiman D."/>
            <person name="Howarth C."/>
            <person name="Larson L."/>
            <person name="Lui A."/>
            <person name="MacDonald P.J.P."/>
            <person name="Mehta T."/>
            <person name="Montmayeur A."/>
            <person name="Murphy C."/>
            <person name="Neiman D."/>
            <person name="Pearson M."/>
            <person name="Priest M."/>
            <person name="Roberts A."/>
            <person name="Saif S."/>
            <person name="Shea T."/>
            <person name="Shenoy N."/>
            <person name="Sisk P."/>
            <person name="Stolte C."/>
            <person name="Sykes S."/>
            <person name="White J."/>
            <person name="Yandava C."/>
            <person name="Nusbaum C."/>
            <person name="Birren B."/>
        </authorList>
    </citation>
    <scope>NUCLEOTIDE SEQUENCE [LARGE SCALE GENOMIC DNA]</scope>
    <source>
        <strain evidence="11 12">29_1</strain>
    </source>
</reference>
<feature type="transmembrane region" description="Helical" evidence="9">
    <location>
        <begin position="56"/>
        <end position="78"/>
    </location>
</feature>
<name>E7GFH5_9FIRM</name>